<feature type="transmembrane region" description="Helical" evidence="6">
    <location>
        <begin position="90"/>
        <end position="107"/>
    </location>
</feature>
<accession>A0ABT6C4N3</accession>
<keyword evidence="5 6" id="KW-0472">Membrane</keyword>
<evidence type="ECO:0000313" key="8">
    <source>
        <dbReference type="EMBL" id="MDF8263913.1"/>
    </source>
</evidence>
<evidence type="ECO:0000259" key="7">
    <source>
        <dbReference type="Pfam" id="PF05425"/>
    </source>
</evidence>
<comment type="subcellular location">
    <subcellularLocation>
        <location evidence="1">Cell membrane</location>
        <topology evidence="1">Multi-pass membrane protein</topology>
    </subcellularLocation>
</comment>
<dbReference type="PANTHER" id="PTHR34820:SF4">
    <property type="entry name" value="INNER MEMBRANE PROTEIN YEBZ"/>
    <property type="match status" value="1"/>
</dbReference>
<dbReference type="EMBL" id="JAROAV010000023">
    <property type="protein sequence ID" value="MDF8263913.1"/>
    <property type="molecule type" value="Genomic_DNA"/>
</dbReference>
<evidence type="ECO:0000256" key="6">
    <source>
        <dbReference type="SAM" id="Phobius"/>
    </source>
</evidence>
<evidence type="ECO:0000256" key="3">
    <source>
        <dbReference type="ARBA" id="ARBA00022692"/>
    </source>
</evidence>
<dbReference type="InterPro" id="IPR032694">
    <property type="entry name" value="CopC/D"/>
</dbReference>
<sequence length="298" mass="30826">MIAAATAATAAGDDGLRTALVGLFRVVGYLGFVLLVGTMFVLSWLWPERRPVPMIDRLYDLGVLLVAVSAAAVPVIAFSQGWASFGGREGALALARMALAAVAFAFRQDVLSSARQLRVPILVWQLLIIETYVLASDAWGGPWAWVKIIATTGHLAATAAWLGGLAVLAVVLVPGTALDVLHAVLPKFSPVAIGSVITLVVSGVLHALAVAGGVGQLVDSSYGTVLGIKVLVFAVLLLLGNVGRRHTERVAHRKLENIDGSSSPAGIQAFAVAVGAELAVAACVLATTAVLVHLVPVR</sequence>
<feature type="transmembrane region" description="Helical" evidence="6">
    <location>
        <begin position="58"/>
        <end position="78"/>
    </location>
</feature>
<dbReference type="InterPro" id="IPR008457">
    <property type="entry name" value="Cu-R_CopD_dom"/>
</dbReference>
<evidence type="ECO:0000256" key="4">
    <source>
        <dbReference type="ARBA" id="ARBA00022989"/>
    </source>
</evidence>
<feature type="transmembrane region" description="Helical" evidence="6">
    <location>
        <begin position="220"/>
        <end position="239"/>
    </location>
</feature>
<gene>
    <name evidence="8" type="ORF">P4R38_06635</name>
</gene>
<comment type="caution">
    <text evidence="8">The sequence shown here is derived from an EMBL/GenBank/DDBJ whole genome shotgun (WGS) entry which is preliminary data.</text>
</comment>
<dbReference type="Proteomes" id="UP001528912">
    <property type="component" value="Unassembled WGS sequence"/>
</dbReference>
<feature type="transmembrane region" description="Helical" evidence="6">
    <location>
        <begin position="270"/>
        <end position="295"/>
    </location>
</feature>
<feature type="transmembrane region" description="Helical" evidence="6">
    <location>
        <begin position="119"/>
        <end position="139"/>
    </location>
</feature>
<protein>
    <submittedName>
        <fullName evidence="8">CopD family protein</fullName>
    </submittedName>
</protein>
<organism evidence="8 9">
    <name type="scientific">Luteipulveratus flavus</name>
    <dbReference type="NCBI Taxonomy" id="3031728"/>
    <lineage>
        <taxon>Bacteria</taxon>
        <taxon>Bacillati</taxon>
        <taxon>Actinomycetota</taxon>
        <taxon>Actinomycetes</taxon>
        <taxon>Micrococcales</taxon>
        <taxon>Dermacoccaceae</taxon>
        <taxon>Luteipulveratus</taxon>
    </lineage>
</organism>
<evidence type="ECO:0000313" key="9">
    <source>
        <dbReference type="Proteomes" id="UP001528912"/>
    </source>
</evidence>
<reference evidence="8 9" key="1">
    <citation type="submission" date="2023-03" db="EMBL/GenBank/DDBJ databases">
        <title>YIM 133296 draft genome.</title>
        <authorList>
            <person name="Xiong L."/>
        </authorList>
    </citation>
    <scope>NUCLEOTIDE SEQUENCE [LARGE SCALE GENOMIC DNA]</scope>
    <source>
        <strain evidence="8 9">YIM 133296</strain>
    </source>
</reference>
<evidence type="ECO:0000256" key="1">
    <source>
        <dbReference type="ARBA" id="ARBA00004651"/>
    </source>
</evidence>
<evidence type="ECO:0000256" key="5">
    <source>
        <dbReference type="ARBA" id="ARBA00023136"/>
    </source>
</evidence>
<feature type="transmembrane region" description="Helical" evidence="6">
    <location>
        <begin position="26"/>
        <end position="46"/>
    </location>
</feature>
<feature type="transmembrane region" description="Helical" evidence="6">
    <location>
        <begin position="159"/>
        <end position="181"/>
    </location>
</feature>
<keyword evidence="4 6" id="KW-1133">Transmembrane helix</keyword>
<keyword evidence="9" id="KW-1185">Reference proteome</keyword>
<feature type="transmembrane region" description="Helical" evidence="6">
    <location>
        <begin position="193"/>
        <end position="214"/>
    </location>
</feature>
<dbReference type="Pfam" id="PF05425">
    <property type="entry name" value="CopD"/>
    <property type="match status" value="1"/>
</dbReference>
<feature type="domain" description="Copper resistance protein D" evidence="7">
    <location>
        <begin position="183"/>
        <end position="291"/>
    </location>
</feature>
<name>A0ABT6C4N3_9MICO</name>
<proteinExistence type="predicted"/>
<dbReference type="RefSeq" id="WP_277191537.1">
    <property type="nucleotide sequence ID" value="NZ_JAROAV010000023.1"/>
</dbReference>
<keyword evidence="3 6" id="KW-0812">Transmembrane</keyword>
<evidence type="ECO:0000256" key="2">
    <source>
        <dbReference type="ARBA" id="ARBA00022475"/>
    </source>
</evidence>
<dbReference type="PANTHER" id="PTHR34820">
    <property type="entry name" value="INNER MEMBRANE PROTEIN YEBZ"/>
    <property type="match status" value="1"/>
</dbReference>
<keyword evidence="2" id="KW-1003">Cell membrane</keyword>